<dbReference type="EMBL" id="KE546992">
    <property type="protein sequence ID" value="EPY50971.1"/>
    <property type="molecule type" value="Genomic_DNA"/>
</dbReference>
<gene>
    <name evidence="2" type="ORF">SPOG_04939</name>
</gene>
<evidence type="ECO:0000313" key="2">
    <source>
        <dbReference type="EMBL" id="EPY50971.1"/>
    </source>
</evidence>
<feature type="transmembrane region" description="Helical" evidence="1">
    <location>
        <begin position="34"/>
        <end position="57"/>
    </location>
</feature>
<sequence>MKKGRAIVETVIYKRICLANETKFQDFGMDGWEYISFAFALVVAVLQLRAFMLVFPVSSSPKEETMKTGLAFPHSAKSSKS</sequence>
<name>S9XB52_SCHCR</name>
<proteinExistence type="predicted"/>
<reference evidence="2 3" key="1">
    <citation type="journal article" date="2011" name="Science">
        <title>Comparative functional genomics of the fission yeasts.</title>
        <authorList>
            <person name="Rhind N."/>
            <person name="Chen Z."/>
            <person name="Yassour M."/>
            <person name="Thompson D.A."/>
            <person name="Haas B.J."/>
            <person name="Habib N."/>
            <person name="Wapinski I."/>
            <person name="Roy S."/>
            <person name="Lin M.F."/>
            <person name="Heiman D.I."/>
            <person name="Young S.K."/>
            <person name="Furuya K."/>
            <person name="Guo Y."/>
            <person name="Pidoux A."/>
            <person name="Chen H.M."/>
            <person name="Robbertse B."/>
            <person name="Goldberg J.M."/>
            <person name="Aoki K."/>
            <person name="Bayne E.H."/>
            <person name="Berlin A.M."/>
            <person name="Desjardins C.A."/>
            <person name="Dobbs E."/>
            <person name="Dukaj L."/>
            <person name="Fan L."/>
            <person name="FitzGerald M.G."/>
            <person name="French C."/>
            <person name="Gujja S."/>
            <person name="Hansen K."/>
            <person name="Keifenheim D."/>
            <person name="Levin J.Z."/>
            <person name="Mosher R.A."/>
            <person name="Mueller C.A."/>
            <person name="Pfiffner J."/>
            <person name="Priest M."/>
            <person name="Russ C."/>
            <person name="Smialowska A."/>
            <person name="Swoboda P."/>
            <person name="Sykes S.M."/>
            <person name="Vaughn M."/>
            <person name="Vengrova S."/>
            <person name="Yoder R."/>
            <person name="Zeng Q."/>
            <person name="Allshire R."/>
            <person name="Baulcombe D."/>
            <person name="Birren B.W."/>
            <person name="Brown W."/>
            <person name="Ekwall K."/>
            <person name="Kellis M."/>
            <person name="Leatherwood J."/>
            <person name="Levin H."/>
            <person name="Margalit H."/>
            <person name="Martienssen R."/>
            <person name="Nieduszynski C.A."/>
            <person name="Spatafora J.W."/>
            <person name="Friedman N."/>
            <person name="Dalgaard J.Z."/>
            <person name="Baumann P."/>
            <person name="Niki H."/>
            <person name="Regev A."/>
            <person name="Nusbaum C."/>
        </authorList>
    </citation>
    <scope>NUCLEOTIDE SEQUENCE [LARGE SCALE GENOMIC DNA]</scope>
    <source>
        <strain evidence="3">OY26 / ATCC MYA-4695 / CBS 11777 / NBRC 106824 / NRRL Y48691</strain>
    </source>
</reference>
<dbReference type="GeneID" id="25039252"/>
<evidence type="ECO:0000256" key="1">
    <source>
        <dbReference type="SAM" id="Phobius"/>
    </source>
</evidence>
<dbReference type="Proteomes" id="UP000015464">
    <property type="component" value="Unassembled WGS sequence"/>
</dbReference>
<dbReference type="HOGENOM" id="CLU_2575228_0_0_1"/>
<dbReference type="RefSeq" id="XP_013024581.1">
    <property type="nucleotide sequence ID" value="XM_013169127.1"/>
</dbReference>
<keyword evidence="1" id="KW-0472">Membrane</keyword>
<keyword evidence="1" id="KW-0812">Transmembrane</keyword>
<evidence type="ECO:0000313" key="3">
    <source>
        <dbReference type="Proteomes" id="UP000015464"/>
    </source>
</evidence>
<protein>
    <submittedName>
        <fullName evidence="2">Uncharacterized protein</fullName>
    </submittedName>
</protein>
<organism evidence="2 3">
    <name type="scientific">Schizosaccharomyces cryophilus (strain OY26 / ATCC MYA-4695 / CBS 11777 / NBRC 106824 / NRRL Y48691)</name>
    <name type="common">Fission yeast</name>
    <dbReference type="NCBI Taxonomy" id="653667"/>
    <lineage>
        <taxon>Eukaryota</taxon>
        <taxon>Fungi</taxon>
        <taxon>Dikarya</taxon>
        <taxon>Ascomycota</taxon>
        <taxon>Taphrinomycotina</taxon>
        <taxon>Schizosaccharomycetes</taxon>
        <taxon>Schizosaccharomycetales</taxon>
        <taxon>Schizosaccharomycetaceae</taxon>
        <taxon>Schizosaccharomyces</taxon>
    </lineage>
</organism>
<keyword evidence="3" id="KW-1185">Reference proteome</keyword>
<accession>S9XB52</accession>
<keyword evidence="1" id="KW-1133">Transmembrane helix</keyword>
<dbReference type="AlphaFoldDB" id="S9XB52"/>